<accession>A0A0A8Z4R2</accession>
<evidence type="ECO:0000313" key="1">
    <source>
        <dbReference type="EMBL" id="JAD32653.1"/>
    </source>
</evidence>
<name>A0A0A8Z4R2_ARUDO</name>
<proteinExistence type="predicted"/>
<protein>
    <submittedName>
        <fullName evidence="1">Uncharacterized protein</fullName>
    </submittedName>
</protein>
<reference evidence="1" key="2">
    <citation type="journal article" date="2015" name="Data Brief">
        <title>Shoot transcriptome of the giant reed, Arundo donax.</title>
        <authorList>
            <person name="Barrero R.A."/>
            <person name="Guerrero F.D."/>
            <person name="Moolhuijzen P."/>
            <person name="Goolsby J.A."/>
            <person name="Tidwell J."/>
            <person name="Bellgard S.E."/>
            <person name="Bellgard M.I."/>
        </authorList>
    </citation>
    <scope>NUCLEOTIDE SEQUENCE</scope>
    <source>
        <tissue evidence="1">Shoot tissue taken approximately 20 cm above the soil surface</tissue>
    </source>
</reference>
<reference evidence="1" key="1">
    <citation type="submission" date="2014-09" db="EMBL/GenBank/DDBJ databases">
        <authorList>
            <person name="Magalhaes I.L.F."/>
            <person name="Oliveira U."/>
            <person name="Santos F.R."/>
            <person name="Vidigal T.H.D.A."/>
            <person name="Brescovit A.D."/>
            <person name="Santos A.J."/>
        </authorList>
    </citation>
    <scope>NUCLEOTIDE SEQUENCE</scope>
    <source>
        <tissue evidence="1">Shoot tissue taken approximately 20 cm above the soil surface</tissue>
    </source>
</reference>
<dbReference type="AlphaFoldDB" id="A0A0A8Z4R2"/>
<sequence length="22" mass="2703">MKRIDTMTRNQAHSNLNLWELM</sequence>
<dbReference type="EMBL" id="GBRH01265242">
    <property type="protein sequence ID" value="JAD32653.1"/>
    <property type="molecule type" value="Transcribed_RNA"/>
</dbReference>
<organism evidence="1">
    <name type="scientific">Arundo donax</name>
    <name type="common">Giant reed</name>
    <name type="synonym">Donax arundinaceus</name>
    <dbReference type="NCBI Taxonomy" id="35708"/>
    <lineage>
        <taxon>Eukaryota</taxon>
        <taxon>Viridiplantae</taxon>
        <taxon>Streptophyta</taxon>
        <taxon>Embryophyta</taxon>
        <taxon>Tracheophyta</taxon>
        <taxon>Spermatophyta</taxon>
        <taxon>Magnoliopsida</taxon>
        <taxon>Liliopsida</taxon>
        <taxon>Poales</taxon>
        <taxon>Poaceae</taxon>
        <taxon>PACMAD clade</taxon>
        <taxon>Arundinoideae</taxon>
        <taxon>Arundineae</taxon>
        <taxon>Arundo</taxon>
    </lineage>
</organism>